<keyword evidence="2" id="KW-0645">Protease</keyword>
<reference evidence="2" key="2">
    <citation type="submission" date="2023-01" db="EMBL/GenBank/DDBJ databases">
        <title>Draft genome sequence of Devosia yakushimensis strain NBRC 103855.</title>
        <authorList>
            <person name="Sun Q."/>
            <person name="Mori K."/>
        </authorList>
    </citation>
    <scope>NUCLEOTIDE SEQUENCE</scope>
    <source>
        <strain evidence="2">NBRC 103855</strain>
    </source>
</reference>
<dbReference type="NCBIfam" id="TIGR02281">
    <property type="entry name" value="clan_AA_DTGA"/>
    <property type="match status" value="1"/>
</dbReference>
<dbReference type="InterPro" id="IPR001969">
    <property type="entry name" value="Aspartic_peptidase_AS"/>
</dbReference>
<sequence length="228" mass="24208">MIFIGIAILIVAAITVMINADAGTLIGLSQEQTGRLVPLVVILIVFAAGAFTRRRKFSELFNGILLWAGIFGIAMLSYAYRDELTGMAGRVMGELQPGVALVDTERGTATFRRGIGGHFEIAATINGHTTPMIFDTGASAVVLTLADAREAGIDTADLRFTVPVSTANGTGQAARVKLDQLEVGGIVRRNVVAFVTEATALETSLLGMTFLETLSRYSVTQNSLELVD</sequence>
<dbReference type="GO" id="GO:0006508">
    <property type="term" value="P:proteolysis"/>
    <property type="evidence" value="ECO:0007669"/>
    <property type="project" value="UniProtKB-KW"/>
</dbReference>
<dbReference type="InterPro" id="IPR034122">
    <property type="entry name" value="Retropepsin-like_bacterial"/>
</dbReference>
<keyword evidence="1" id="KW-1133">Transmembrane helix</keyword>
<keyword evidence="1" id="KW-0472">Membrane</keyword>
<feature type="transmembrane region" description="Helical" evidence="1">
    <location>
        <begin position="36"/>
        <end position="53"/>
    </location>
</feature>
<dbReference type="InterPro" id="IPR011969">
    <property type="entry name" value="Clan_AA_Asp_peptidase_C"/>
</dbReference>
<proteinExistence type="predicted"/>
<keyword evidence="3" id="KW-1185">Reference proteome</keyword>
<accession>A0ABQ5UE09</accession>
<evidence type="ECO:0000256" key="1">
    <source>
        <dbReference type="SAM" id="Phobius"/>
    </source>
</evidence>
<gene>
    <name evidence="2" type="ORF">GCM10007913_21700</name>
</gene>
<dbReference type="CDD" id="cd05483">
    <property type="entry name" value="retropepsin_like_bacteria"/>
    <property type="match status" value="1"/>
</dbReference>
<dbReference type="Pfam" id="PF13975">
    <property type="entry name" value="gag-asp_proteas"/>
    <property type="match status" value="1"/>
</dbReference>
<dbReference type="EMBL" id="BSNG01000001">
    <property type="protein sequence ID" value="GLQ10238.1"/>
    <property type="molecule type" value="Genomic_DNA"/>
</dbReference>
<evidence type="ECO:0000313" key="2">
    <source>
        <dbReference type="EMBL" id="GLQ10238.1"/>
    </source>
</evidence>
<protein>
    <submittedName>
        <fullName evidence="2">Aspartic protease</fullName>
    </submittedName>
</protein>
<comment type="caution">
    <text evidence="2">The sequence shown here is derived from an EMBL/GenBank/DDBJ whole genome shotgun (WGS) entry which is preliminary data.</text>
</comment>
<evidence type="ECO:0000313" key="3">
    <source>
        <dbReference type="Proteomes" id="UP001161406"/>
    </source>
</evidence>
<dbReference type="SUPFAM" id="SSF50630">
    <property type="entry name" value="Acid proteases"/>
    <property type="match status" value="1"/>
</dbReference>
<organism evidence="2 3">
    <name type="scientific">Devosia yakushimensis</name>
    <dbReference type="NCBI Taxonomy" id="470028"/>
    <lineage>
        <taxon>Bacteria</taxon>
        <taxon>Pseudomonadati</taxon>
        <taxon>Pseudomonadota</taxon>
        <taxon>Alphaproteobacteria</taxon>
        <taxon>Hyphomicrobiales</taxon>
        <taxon>Devosiaceae</taxon>
        <taxon>Devosia</taxon>
    </lineage>
</organism>
<feature type="transmembrane region" description="Helical" evidence="1">
    <location>
        <begin position="60"/>
        <end position="80"/>
    </location>
</feature>
<dbReference type="Gene3D" id="2.40.70.10">
    <property type="entry name" value="Acid Proteases"/>
    <property type="match status" value="1"/>
</dbReference>
<keyword evidence="2" id="KW-0378">Hydrolase</keyword>
<dbReference type="InterPro" id="IPR021109">
    <property type="entry name" value="Peptidase_aspartic_dom_sf"/>
</dbReference>
<dbReference type="Proteomes" id="UP001161406">
    <property type="component" value="Unassembled WGS sequence"/>
</dbReference>
<dbReference type="RefSeq" id="WP_284390682.1">
    <property type="nucleotide sequence ID" value="NZ_BSNG01000001.1"/>
</dbReference>
<keyword evidence="1" id="KW-0812">Transmembrane</keyword>
<reference evidence="2" key="1">
    <citation type="journal article" date="2014" name="Int. J. Syst. Evol. Microbiol.">
        <title>Complete genome of a new Firmicutes species belonging to the dominant human colonic microbiota ('Ruminococcus bicirculans') reveals two chromosomes and a selective capacity to utilize plant glucans.</title>
        <authorList>
            <consortium name="NISC Comparative Sequencing Program"/>
            <person name="Wegmann U."/>
            <person name="Louis P."/>
            <person name="Goesmann A."/>
            <person name="Henrissat B."/>
            <person name="Duncan S.H."/>
            <person name="Flint H.J."/>
        </authorList>
    </citation>
    <scope>NUCLEOTIDE SEQUENCE</scope>
    <source>
        <strain evidence="2">NBRC 103855</strain>
    </source>
</reference>
<dbReference type="GO" id="GO:0008233">
    <property type="term" value="F:peptidase activity"/>
    <property type="evidence" value="ECO:0007669"/>
    <property type="project" value="UniProtKB-KW"/>
</dbReference>
<dbReference type="PROSITE" id="PS00141">
    <property type="entry name" value="ASP_PROTEASE"/>
    <property type="match status" value="1"/>
</dbReference>
<name>A0ABQ5UE09_9HYPH</name>